<organism evidence="1 2">
    <name type="scientific">Candidatus Endobugula sertula</name>
    <name type="common">Bugula neritina bacterial symbiont</name>
    <dbReference type="NCBI Taxonomy" id="62101"/>
    <lineage>
        <taxon>Bacteria</taxon>
        <taxon>Pseudomonadati</taxon>
        <taxon>Pseudomonadota</taxon>
        <taxon>Gammaproteobacteria</taxon>
        <taxon>Cellvibrionales</taxon>
        <taxon>Cellvibrionaceae</taxon>
        <taxon>Candidatus Endobugula</taxon>
    </lineage>
</organism>
<sequence length="292" mass="33435">MKLVRPQIFQGREKAIKHVTFLAKKLSIQVPKQKSFKNDISLESQNKTFKLNFYEEVEHVRKTGKANMLQSWFDAEDRFLQPAIELHLQGGVQGVEFTLNSTIGSHTSSVSSNGILESPEVALANDICFFHKETCELYNSTDIRGFSRSFRGYLHSCVSLVDCFLFKYTFHIRDMIGDTSQYTNTLTLDSKSNLEDRLEAWMLTFATHEANSFKNWNERSKFIELKKRRNQFMHPTTPAISYEPQDVVKLLNYGSDGVGKLLGKMRKSSGTSDRIGFIHQISSLPKVSISKR</sequence>
<dbReference type="EMBL" id="MDLC01000034">
    <property type="protein sequence ID" value="ODS23243.1"/>
    <property type="molecule type" value="Genomic_DNA"/>
</dbReference>
<reference evidence="1 2" key="1">
    <citation type="journal article" date="2016" name="Appl. Environ. Microbiol.">
        <title>Lack of Overt Genome Reduction in the Bryostatin-Producing Bryozoan Symbiont "Candidatus Endobugula sertula".</title>
        <authorList>
            <person name="Miller I.J."/>
            <person name="Vanee N."/>
            <person name="Fong S.S."/>
            <person name="Lim-Fong G.E."/>
            <person name="Kwan J.C."/>
        </authorList>
    </citation>
    <scope>NUCLEOTIDE SEQUENCE [LARGE SCALE GENOMIC DNA]</scope>
    <source>
        <strain evidence="1">AB1-4</strain>
    </source>
</reference>
<evidence type="ECO:0000313" key="2">
    <source>
        <dbReference type="Proteomes" id="UP000242502"/>
    </source>
</evidence>
<comment type="caution">
    <text evidence="1">The sequence shown here is derived from an EMBL/GenBank/DDBJ whole genome shotgun (WGS) entry which is preliminary data.</text>
</comment>
<evidence type="ECO:0000313" key="1">
    <source>
        <dbReference type="EMBL" id="ODS23243.1"/>
    </source>
</evidence>
<gene>
    <name evidence="1" type="ORF">AB835_09810</name>
</gene>
<protein>
    <submittedName>
        <fullName evidence="1">Uncharacterized protein</fullName>
    </submittedName>
</protein>
<proteinExistence type="predicted"/>
<dbReference type="AlphaFoldDB" id="A0A1D2QNY8"/>
<name>A0A1D2QNY8_9GAMM</name>
<accession>A0A1D2QNY8</accession>
<dbReference type="Proteomes" id="UP000242502">
    <property type="component" value="Unassembled WGS sequence"/>
</dbReference>